<reference evidence="3" key="2">
    <citation type="submission" date="2019-09" db="UniProtKB">
        <authorList>
            <consortium name="WormBaseParasite"/>
        </authorList>
    </citation>
    <scope>IDENTIFICATION</scope>
</reference>
<sequence length="179" mass="20544">MEQTTLTQAQDIWPFRDTTYDNLNQVIKVQKTLNDHIDEGNTEIAQRLNGTFQTMRQCTPVVAVQSDQAPSLVIAPFSGLGDQGMHFSFWLRQLEDLQNIRTVPPTDDQKAYFLVAHLSGTAREKVEEPPREKRLKYMVGTYGIFAHFLRRAPAKVLSPSETGRMQAELIVSRFWQDYL</sequence>
<organism evidence="2 3">
    <name type="scientific">Heligmosomoides polygyrus</name>
    <name type="common">Parasitic roundworm</name>
    <dbReference type="NCBI Taxonomy" id="6339"/>
    <lineage>
        <taxon>Eukaryota</taxon>
        <taxon>Metazoa</taxon>
        <taxon>Ecdysozoa</taxon>
        <taxon>Nematoda</taxon>
        <taxon>Chromadorea</taxon>
        <taxon>Rhabditida</taxon>
        <taxon>Rhabditina</taxon>
        <taxon>Rhabditomorpha</taxon>
        <taxon>Strongyloidea</taxon>
        <taxon>Heligmosomidae</taxon>
        <taxon>Heligmosomoides</taxon>
    </lineage>
</organism>
<name>A0A183F7U4_HELPZ</name>
<accession>A0A3P7X2Y0</accession>
<dbReference type="WBParaSite" id="HPBE_0000223601-mRNA-1">
    <property type="protein sequence ID" value="HPBE_0000223601-mRNA-1"/>
    <property type="gene ID" value="HPBE_0000223601"/>
</dbReference>
<keyword evidence="2" id="KW-1185">Reference proteome</keyword>
<evidence type="ECO:0000313" key="1">
    <source>
        <dbReference type="EMBL" id="VDO23872.1"/>
    </source>
</evidence>
<evidence type="ECO:0000313" key="3">
    <source>
        <dbReference type="WBParaSite" id="HPBE_0000223601-mRNA-1"/>
    </source>
</evidence>
<protein>
    <submittedName>
        <fullName evidence="3">Reverse transcriptase domain-containing protein</fullName>
    </submittedName>
</protein>
<gene>
    <name evidence="1" type="ORF">HPBE_LOCUS2237</name>
</gene>
<accession>A0A183F7U4</accession>
<dbReference type="AlphaFoldDB" id="A0A183F7U4"/>
<reference evidence="1 2" key="1">
    <citation type="submission" date="2018-11" db="EMBL/GenBank/DDBJ databases">
        <authorList>
            <consortium name="Pathogen Informatics"/>
        </authorList>
    </citation>
    <scope>NUCLEOTIDE SEQUENCE [LARGE SCALE GENOMIC DNA]</scope>
</reference>
<dbReference type="Proteomes" id="UP000050761">
    <property type="component" value="Unassembled WGS sequence"/>
</dbReference>
<dbReference type="EMBL" id="UZAH01003137">
    <property type="protein sequence ID" value="VDO23872.1"/>
    <property type="molecule type" value="Genomic_DNA"/>
</dbReference>
<evidence type="ECO:0000313" key="2">
    <source>
        <dbReference type="Proteomes" id="UP000050761"/>
    </source>
</evidence>
<proteinExistence type="predicted"/>